<evidence type="ECO:0000256" key="7">
    <source>
        <dbReference type="ARBA" id="ARBA00022660"/>
    </source>
</evidence>
<keyword evidence="6" id="KW-0813">Transport</keyword>
<evidence type="ECO:0000256" key="15">
    <source>
        <dbReference type="ARBA" id="ARBA00023128"/>
    </source>
</evidence>
<dbReference type="InterPro" id="IPR001750">
    <property type="entry name" value="ND/Mrp_TM"/>
</dbReference>
<comment type="similarity">
    <text evidence="3 18">Belongs to the complex I subunit 2 family.</text>
</comment>
<evidence type="ECO:0000259" key="19">
    <source>
        <dbReference type="Pfam" id="PF00361"/>
    </source>
</evidence>
<keyword evidence="12 18" id="KW-1133">Transmembrane helix</keyword>
<evidence type="ECO:0000256" key="16">
    <source>
        <dbReference type="ARBA" id="ARBA00023136"/>
    </source>
</evidence>
<dbReference type="EC" id="7.1.1.2" evidence="4 18"/>
<feature type="transmembrane region" description="Helical" evidence="18">
    <location>
        <begin position="141"/>
        <end position="159"/>
    </location>
</feature>
<dbReference type="PANTHER" id="PTHR46552:SF1">
    <property type="entry name" value="NADH-UBIQUINONE OXIDOREDUCTASE CHAIN 2"/>
    <property type="match status" value="1"/>
</dbReference>
<keyword evidence="14 18" id="KW-0830">Ubiquinone</keyword>
<sequence length="328" mass="36267">MVPANFLFFSILVVGVVLVASSPSLFISWLGLELNTLMFIPLALGSKSKSENEAALKYFLTQTLASAVFLFSSLLSFMDIYFSWGTILLSVALFVKLGVAPFHAWVPAVSKSISWFSLSILLTLQKLPPLMILVFSGYNQLLIWSGVLLSLLVGAVMGLSQVHTPQMLAYSSIHNMGWFLSSLSLGSYYLWVYFVLYLVTLLPVIFLLSELNVGFVNSLSSVGTPMMLSLVLAIGFMSLGGLPPFIGFLPKWLILQLMMTQGFMLISFAMILSSLLTLFYYLRVSFSAYLLAKNYWKTSNSVSTRLSVLSQTMFFLSLMGLPLAGILF</sequence>
<keyword evidence="7 18" id="KW-0679">Respiratory chain</keyword>
<dbReference type="PANTHER" id="PTHR46552">
    <property type="entry name" value="NADH-UBIQUINONE OXIDOREDUCTASE CHAIN 2"/>
    <property type="match status" value="1"/>
</dbReference>
<dbReference type="GO" id="GO:0008137">
    <property type="term" value="F:NADH dehydrogenase (ubiquinone) activity"/>
    <property type="evidence" value="ECO:0007669"/>
    <property type="project" value="UniProtKB-EC"/>
</dbReference>
<feature type="transmembrane region" description="Helical" evidence="18">
    <location>
        <begin position="188"/>
        <end position="208"/>
    </location>
</feature>
<gene>
    <name evidence="20" type="primary">ND2</name>
</gene>
<accession>A0A7L7S595</accession>
<evidence type="ECO:0000256" key="8">
    <source>
        <dbReference type="ARBA" id="ARBA00022692"/>
    </source>
</evidence>
<feature type="transmembrane region" description="Helical" evidence="18">
    <location>
        <begin position="228"/>
        <end position="250"/>
    </location>
</feature>
<feature type="transmembrane region" description="Helical" evidence="18">
    <location>
        <begin position="302"/>
        <end position="327"/>
    </location>
</feature>
<geneLocation type="mitochondrion" evidence="20"/>
<comment type="function">
    <text evidence="1">Core subunit of the mitochondrial membrane respiratory chain NADH dehydrogenase (Complex I) that is believed to belong to the minimal assembly required for catalysis. Complex I functions in the transfer of electrons from NADH to the respiratory chain. The immediate electron acceptor for the enzyme is believed to be ubiquinone.</text>
</comment>
<comment type="subcellular location">
    <subcellularLocation>
        <location evidence="2 18">Mitochondrion inner membrane</location>
        <topology evidence="2 18">Multi-pass membrane protein</topology>
    </subcellularLocation>
</comment>
<keyword evidence="16 18" id="KW-0472">Membrane</keyword>
<name>A0A7L7S595_9CRUS</name>
<dbReference type="Pfam" id="PF00361">
    <property type="entry name" value="Proton_antipo_M"/>
    <property type="match status" value="1"/>
</dbReference>
<evidence type="ECO:0000313" key="20">
    <source>
        <dbReference type="EMBL" id="QNV11942.1"/>
    </source>
</evidence>
<evidence type="ECO:0000256" key="1">
    <source>
        <dbReference type="ARBA" id="ARBA00003257"/>
    </source>
</evidence>
<feature type="transmembrane region" description="Helical" evidence="18">
    <location>
        <begin position="6"/>
        <end position="34"/>
    </location>
</feature>
<feature type="transmembrane region" description="Helical" evidence="18">
    <location>
        <begin position="113"/>
        <end position="135"/>
    </location>
</feature>
<organism evidence="20">
    <name type="scientific">Polyphemus pediculus</name>
    <dbReference type="NCBI Taxonomy" id="77662"/>
    <lineage>
        <taxon>Eukaryota</taxon>
        <taxon>Metazoa</taxon>
        <taxon>Ecdysozoa</taxon>
        <taxon>Arthropoda</taxon>
        <taxon>Crustacea</taxon>
        <taxon>Branchiopoda</taxon>
        <taxon>Diplostraca</taxon>
        <taxon>Cladocera</taxon>
        <taxon>Onychopoda</taxon>
        <taxon>Polyphemidae</taxon>
        <taxon>Polyphemus</taxon>
    </lineage>
</organism>
<evidence type="ECO:0000256" key="11">
    <source>
        <dbReference type="ARBA" id="ARBA00022982"/>
    </source>
</evidence>
<evidence type="ECO:0000256" key="3">
    <source>
        <dbReference type="ARBA" id="ARBA00007012"/>
    </source>
</evidence>
<dbReference type="InterPro" id="IPR050175">
    <property type="entry name" value="Complex_I_Subunit_2"/>
</dbReference>
<evidence type="ECO:0000256" key="6">
    <source>
        <dbReference type="ARBA" id="ARBA00022448"/>
    </source>
</evidence>
<proteinExistence type="inferred from homology"/>
<dbReference type="AlphaFoldDB" id="A0A7L7S595"/>
<evidence type="ECO:0000256" key="10">
    <source>
        <dbReference type="ARBA" id="ARBA00022967"/>
    </source>
</evidence>
<evidence type="ECO:0000256" key="13">
    <source>
        <dbReference type="ARBA" id="ARBA00023027"/>
    </source>
</evidence>
<protein>
    <recommendedName>
        <fullName evidence="5 18">NADH-ubiquinone oxidoreductase chain 2</fullName>
        <ecNumber evidence="4 18">7.1.1.2</ecNumber>
    </recommendedName>
</protein>
<keyword evidence="11 18" id="KW-0249">Electron transport</keyword>
<feature type="transmembrane region" description="Helical" evidence="18">
    <location>
        <begin position="81"/>
        <end position="106"/>
    </location>
</feature>
<dbReference type="PRINTS" id="PR01436">
    <property type="entry name" value="NADHDHGNASE2"/>
</dbReference>
<reference evidence="20" key="1">
    <citation type="submission" date="2020-08" db="EMBL/GenBank/DDBJ databases">
        <title>DNAmark Project.</title>
        <authorList>
            <person name="Leerhoei F."/>
        </authorList>
    </citation>
    <scope>NUCLEOTIDE SEQUENCE</scope>
    <source>
        <strain evidence="20">DM583</strain>
    </source>
</reference>
<feature type="transmembrane region" description="Helical" evidence="18">
    <location>
        <begin position="55"/>
        <end position="75"/>
    </location>
</feature>
<evidence type="ECO:0000256" key="9">
    <source>
        <dbReference type="ARBA" id="ARBA00022792"/>
    </source>
</evidence>
<evidence type="ECO:0000256" key="18">
    <source>
        <dbReference type="RuleBase" id="RU003403"/>
    </source>
</evidence>
<keyword evidence="9 18" id="KW-0999">Mitochondrion inner membrane</keyword>
<dbReference type="EMBL" id="MT862416">
    <property type="protein sequence ID" value="QNV11942.1"/>
    <property type="molecule type" value="Genomic_DNA"/>
</dbReference>
<keyword evidence="13 18" id="KW-0520">NAD</keyword>
<dbReference type="InterPro" id="IPR003917">
    <property type="entry name" value="NADH_UbQ_OxRdtase_chain2"/>
</dbReference>
<keyword evidence="10 18" id="KW-1278">Translocase</keyword>
<evidence type="ECO:0000256" key="5">
    <source>
        <dbReference type="ARBA" id="ARBA00021008"/>
    </source>
</evidence>
<comment type="function">
    <text evidence="18">Core subunit of the mitochondrial membrane respiratory chain NADH dehydrogenase (Complex I) which catalyzes electron transfer from NADH through the respiratory chain, using ubiquinone as an electron acceptor. Essential for the catalytic activity and assembly of complex I.</text>
</comment>
<comment type="catalytic activity">
    <reaction evidence="17 18">
        <text>a ubiquinone + NADH + 5 H(+)(in) = a ubiquinol + NAD(+) + 4 H(+)(out)</text>
        <dbReference type="Rhea" id="RHEA:29091"/>
        <dbReference type="Rhea" id="RHEA-COMP:9565"/>
        <dbReference type="Rhea" id="RHEA-COMP:9566"/>
        <dbReference type="ChEBI" id="CHEBI:15378"/>
        <dbReference type="ChEBI" id="CHEBI:16389"/>
        <dbReference type="ChEBI" id="CHEBI:17976"/>
        <dbReference type="ChEBI" id="CHEBI:57540"/>
        <dbReference type="ChEBI" id="CHEBI:57945"/>
        <dbReference type="EC" id="7.1.1.2"/>
    </reaction>
</comment>
<feature type="transmembrane region" description="Helical" evidence="18">
    <location>
        <begin position="262"/>
        <end position="282"/>
    </location>
</feature>
<evidence type="ECO:0000256" key="12">
    <source>
        <dbReference type="ARBA" id="ARBA00022989"/>
    </source>
</evidence>
<keyword evidence="15 18" id="KW-0496">Mitochondrion</keyword>
<dbReference type="GO" id="GO:0006120">
    <property type="term" value="P:mitochondrial electron transport, NADH to ubiquinone"/>
    <property type="evidence" value="ECO:0007669"/>
    <property type="project" value="InterPro"/>
</dbReference>
<evidence type="ECO:0000256" key="2">
    <source>
        <dbReference type="ARBA" id="ARBA00004448"/>
    </source>
</evidence>
<feature type="domain" description="NADH:quinone oxidoreductase/Mrp antiporter transmembrane" evidence="19">
    <location>
        <begin position="22"/>
        <end position="277"/>
    </location>
</feature>
<evidence type="ECO:0000256" key="4">
    <source>
        <dbReference type="ARBA" id="ARBA00012944"/>
    </source>
</evidence>
<evidence type="ECO:0000256" key="17">
    <source>
        <dbReference type="ARBA" id="ARBA00049551"/>
    </source>
</evidence>
<evidence type="ECO:0000256" key="14">
    <source>
        <dbReference type="ARBA" id="ARBA00023075"/>
    </source>
</evidence>
<dbReference type="GO" id="GO:0005743">
    <property type="term" value="C:mitochondrial inner membrane"/>
    <property type="evidence" value="ECO:0007669"/>
    <property type="project" value="UniProtKB-SubCell"/>
</dbReference>
<keyword evidence="8 18" id="KW-0812">Transmembrane</keyword>